<proteinExistence type="predicted"/>
<protein>
    <submittedName>
        <fullName evidence="2">Exopolysaccharide biosynthesis protein</fullName>
    </submittedName>
</protein>
<evidence type="ECO:0000313" key="2">
    <source>
        <dbReference type="EMBL" id="GHA12183.1"/>
    </source>
</evidence>
<name>A0A918RV70_9HYPH</name>
<reference evidence="2" key="2">
    <citation type="submission" date="2020-09" db="EMBL/GenBank/DDBJ databases">
        <authorList>
            <person name="Sun Q."/>
            <person name="Kim S."/>
        </authorList>
    </citation>
    <scope>NUCLEOTIDE SEQUENCE</scope>
    <source>
        <strain evidence="2">KCTC 32437</strain>
    </source>
</reference>
<gene>
    <name evidence="2" type="ORF">GCM10007989_03270</name>
</gene>
<keyword evidence="3" id="KW-1185">Reference proteome</keyword>
<evidence type="ECO:0000259" key="1">
    <source>
        <dbReference type="Pfam" id="PF04230"/>
    </source>
</evidence>
<dbReference type="InterPro" id="IPR007345">
    <property type="entry name" value="Polysacch_pyruvyl_Trfase"/>
</dbReference>
<organism evidence="2 3">
    <name type="scientific">Devosia pacifica</name>
    <dbReference type="NCBI Taxonomy" id="1335967"/>
    <lineage>
        <taxon>Bacteria</taxon>
        <taxon>Pseudomonadati</taxon>
        <taxon>Pseudomonadota</taxon>
        <taxon>Alphaproteobacteria</taxon>
        <taxon>Hyphomicrobiales</taxon>
        <taxon>Devosiaceae</taxon>
        <taxon>Devosia</taxon>
    </lineage>
</organism>
<feature type="domain" description="Polysaccharide pyruvyl transferase" evidence="1">
    <location>
        <begin position="51"/>
        <end position="183"/>
    </location>
</feature>
<dbReference type="Proteomes" id="UP000646579">
    <property type="component" value="Unassembled WGS sequence"/>
</dbReference>
<comment type="caution">
    <text evidence="2">The sequence shown here is derived from an EMBL/GenBank/DDBJ whole genome shotgun (WGS) entry which is preliminary data.</text>
</comment>
<reference evidence="2" key="1">
    <citation type="journal article" date="2014" name="Int. J. Syst. Evol. Microbiol.">
        <title>Complete genome sequence of Corynebacterium casei LMG S-19264T (=DSM 44701T), isolated from a smear-ripened cheese.</title>
        <authorList>
            <consortium name="US DOE Joint Genome Institute (JGI-PGF)"/>
            <person name="Walter F."/>
            <person name="Albersmeier A."/>
            <person name="Kalinowski J."/>
            <person name="Ruckert C."/>
        </authorList>
    </citation>
    <scope>NUCLEOTIDE SEQUENCE</scope>
    <source>
        <strain evidence="2">KCTC 32437</strain>
    </source>
</reference>
<dbReference type="EMBL" id="BMZE01000001">
    <property type="protein sequence ID" value="GHA12183.1"/>
    <property type="molecule type" value="Genomic_DNA"/>
</dbReference>
<evidence type="ECO:0000313" key="3">
    <source>
        <dbReference type="Proteomes" id="UP000646579"/>
    </source>
</evidence>
<accession>A0A918RV70</accession>
<dbReference type="Pfam" id="PF04230">
    <property type="entry name" value="PS_pyruv_trans"/>
    <property type="match status" value="1"/>
</dbReference>
<sequence>MNDIGYTAVASAAPVGSAHRMRELSALTDQLRSAIPSGARVGYVDYPMHANVGDLLIYLGALNFFQANGNEIATSFCIFDAGPRAFDSLADCDVIVCHGGGNFGDIYPAHQNLREQIVGRFPDKPVVVMPQSFHFKTEDAMRQSASHFQRHPNLTIAVRDTHSESLAKAHFTDKVMPLPDMAHRLYDEFELLRTFRGSAPLYLMRRDVEASGTTGIAGGRDWKDLLTFADKAAIGRYRLAAMVAGRVNLSTPAIQRGHHRAVKRVIGELASRLVINDPWITSRLHGAIFGLLLGRTVTLHDNSYGKNSRYFAQWGKGIDTIHMNLDPTGAADHAA</sequence>
<dbReference type="AlphaFoldDB" id="A0A918RV70"/>